<dbReference type="Proteomes" id="UP000215902">
    <property type="component" value="Unassembled WGS sequence"/>
</dbReference>
<feature type="non-terminal residue" evidence="4">
    <location>
        <position position="1"/>
    </location>
</feature>
<dbReference type="InterPro" id="IPR007587">
    <property type="entry name" value="SAPS"/>
</dbReference>
<dbReference type="Pfam" id="PF04499">
    <property type="entry name" value="SAPS"/>
    <property type="match status" value="1"/>
</dbReference>
<comment type="caution">
    <text evidence="4">The sequence shown here is derived from an EMBL/GenBank/DDBJ whole genome shotgun (WGS) entry which is preliminary data.</text>
</comment>
<evidence type="ECO:0000256" key="3">
    <source>
        <dbReference type="SAM" id="MobiDB-lite"/>
    </source>
</evidence>
<dbReference type="InterPro" id="IPR016024">
    <property type="entry name" value="ARM-type_fold"/>
</dbReference>
<feature type="compositionally biased region" description="Low complexity" evidence="3">
    <location>
        <begin position="332"/>
        <end position="355"/>
    </location>
</feature>
<feature type="region of interest" description="Disordered" evidence="3">
    <location>
        <begin position="332"/>
        <end position="361"/>
    </location>
</feature>
<feature type="region of interest" description="Disordered" evidence="3">
    <location>
        <begin position="763"/>
        <end position="782"/>
    </location>
</feature>
<sequence length="782" mass="83526">AAMFWQMPCMLSNIDTVLEKSDVQLAEVLDDESVIQECKSQNSKLLTYLCGEAVMEQMISIIVSEPDCALSDKVRYRHPNVCCELLTCDIESLNDALVDGDRHLDRLCEYLQSDLPLNPLTASFVSKVLQLLARRKSKRLLAYWRALPNGKFVAKLVSHTATAAVVDLLLAIVTMRDEEDSTGAVAASASASEISAEASDWLIRSGLVDRLLDALTGSDASEERRYNAADCICSMLAYCREQASQLVQQTSDTEAAKSGHGLLDLLESRQTTDRLLSALLKPDTRAEESLTVASLQVVLALLDDPDFVGSGSGSGGDSEVLLAPELDGDRMGAGAAAEAFGSSKQASTSPQQQKQQQHRLSPERLSIVAESAISALLDSNRLAALLELLESPPVSQRWPKMPHTAGPPLEPPVGRPRLLIGRLLLRLVQLLLLQPAATDSSSSSGILSGSVAASLTDTMLAHSALPRLLNLALAYPWCSFLHLVTERCCSSVLNSTPVCFIDSNSPQLRLARQLLIEARLPDRLIDAISRFSRNGVPGYRGHLVRLANCINNNCCLSNWATELGDQQLSDDWQAFVDGDLAKLNSLATATVANNSTAAAAAAAAILGAPPGAVAPPPSLNLTRPVGSDSFNKSCLSKNDPENDDEIDEIDSGDDDDDANEDAGIGPAFIVSGSARRRQEIQKQQQQHEQEAPFAAFATAQPAAATDWADFSSFEQSAAGFSATTTADVTASTTASGSNEGWADFSSFEQSAVVNATATADETVSTTADSSNEGWADFSQLNQ</sequence>
<dbReference type="AlphaFoldDB" id="A0A267E646"/>
<accession>A0A267E646</accession>
<protein>
    <submittedName>
        <fullName evidence="4">Uncharacterized protein</fullName>
    </submittedName>
</protein>
<comment type="similarity">
    <text evidence="1">Belongs to the SAPS family.</text>
</comment>
<dbReference type="GO" id="GO:0005829">
    <property type="term" value="C:cytosol"/>
    <property type="evidence" value="ECO:0007669"/>
    <property type="project" value="TreeGrafter"/>
</dbReference>
<dbReference type="GO" id="GO:0019903">
    <property type="term" value="F:protein phosphatase binding"/>
    <property type="evidence" value="ECO:0007669"/>
    <property type="project" value="InterPro"/>
</dbReference>
<evidence type="ECO:0000256" key="2">
    <source>
        <dbReference type="ARBA" id="ARBA00023306"/>
    </source>
</evidence>
<evidence type="ECO:0000313" key="5">
    <source>
        <dbReference type="Proteomes" id="UP000215902"/>
    </source>
</evidence>
<name>A0A267E646_9PLAT</name>
<dbReference type="GO" id="GO:0019888">
    <property type="term" value="F:protein phosphatase regulator activity"/>
    <property type="evidence" value="ECO:0007669"/>
    <property type="project" value="TreeGrafter"/>
</dbReference>
<evidence type="ECO:0000256" key="1">
    <source>
        <dbReference type="ARBA" id="ARBA00006180"/>
    </source>
</evidence>
<reference evidence="4 5" key="1">
    <citation type="submission" date="2017-06" db="EMBL/GenBank/DDBJ databases">
        <title>A platform for efficient transgenesis in Macrostomum lignano, a flatworm model organism for stem cell research.</title>
        <authorList>
            <person name="Berezikov E."/>
        </authorList>
    </citation>
    <scope>NUCLEOTIDE SEQUENCE [LARGE SCALE GENOMIC DNA]</scope>
    <source>
        <strain evidence="4">DV1</strain>
        <tissue evidence="4">Whole organism</tissue>
    </source>
</reference>
<dbReference type="PANTHER" id="PTHR12634:SF8">
    <property type="entry name" value="FIERY MOUNTAIN, ISOFORM D"/>
    <property type="match status" value="1"/>
</dbReference>
<evidence type="ECO:0000313" key="4">
    <source>
        <dbReference type="EMBL" id="PAA56377.1"/>
    </source>
</evidence>
<feature type="region of interest" description="Disordered" evidence="3">
    <location>
        <begin position="617"/>
        <end position="665"/>
    </location>
</feature>
<dbReference type="GO" id="GO:0005634">
    <property type="term" value="C:nucleus"/>
    <property type="evidence" value="ECO:0007669"/>
    <property type="project" value="TreeGrafter"/>
</dbReference>
<gene>
    <name evidence="4" type="ORF">BOX15_Mlig023244g1</name>
</gene>
<organism evidence="4 5">
    <name type="scientific">Macrostomum lignano</name>
    <dbReference type="NCBI Taxonomy" id="282301"/>
    <lineage>
        <taxon>Eukaryota</taxon>
        <taxon>Metazoa</taxon>
        <taxon>Spiralia</taxon>
        <taxon>Lophotrochozoa</taxon>
        <taxon>Platyhelminthes</taxon>
        <taxon>Rhabditophora</taxon>
        <taxon>Macrostomorpha</taxon>
        <taxon>Macrostomida</taxon>
        <taxon>Macrostomidae</taxon>
        <taxon>Macrostomum</taxon>
    </lineage>
</organism>
<dbReference type="STRING" id="282301.A0A267E646"/>
<dbReference type="OrthoDB" id="295029at2759"/>
<dbReference type="EMBL" id="NIVC01002627">
    <property type="protein sequence ID" value="PAA56377.1"/>
    <property type="molecule type" value="Genomic_DNA"/>
</dbReference>
<keyword evidence="2" id="KW-0131">Cell cycle</keyword>
<proteinExistence type="inferred from homology"/>
<dbReference type="PANTHER" id="PTHR12634">
    <property type="entry name" value="SIT4 YEAST -ASSOCIATING PROTEIN-RELATED"/>
    <property type="match status" value="1"/>
</dbReference>
<feature type="compositionally biased region" description="Acidic residues" evidence="3">
    <location>
        <begin position="641"/>
        <end position="660"/>
    </location>
</feature>
<dbReference type="SUPFAM" id="SSF48371">
    <property type="entry name" value="ARM repeat"/>
    <property type="match status" value="1"/>
</dbReference>
<keyword evidence="5" id="KW-1185">Reference proteome</keyword>